<evidence type="ECO:0000313" key="2">
    <source>
        <dbReference type="Proteomes" id="UP001314169"/>
    </source>
</evidence>
<gene>
    <name evidence="1" type="ORF">MPIPNATIZW_LOCUS12573</name>
</gene>
<evidence type="ECO:0000313" key="1">
    <source>
        <dbReference type="EMBL" id="CAK6444267.1"/>
    </source>
</evidence>
<dbReference type="EMBL" id="OY882861">
    <property type="protein sequence ID" value="CAK6444267.1"/>
    <property type="molecule type" value="Genomic_DNA"/>
</dbReference>
<organism evidence="1 2">
    <name type="scientific">Pipistrellus nathusii</name>
    <name type="common">Nathusius' pipistrelle</name>
    <dbReference type="NCBI Taxonomy" id="59473"/>
    <lineage>
        <taxon>Eukaryota</taxon>
        <taxon>Metazoa</taxon>
        <taxon>Chordata</taxon>
        <taxon>Craniata</taxon>
        <taxon>Vertebrata</taxon>
        <taxon>Euteleostomi</taxon>
        <taxon>Mammalia</taxon>
        <taxon>Eutheria</taxon>
        <taxon>Laurasiatheria</taxon>
        <taxon>Chiroptera</taxon>
        <taxon>Yangochiroptera</taxon>
        <taxon>Vespertilionidae</taxon>
        <taxon>Pipistrellus</taxon>
    </lineage>
</organism>
<protein>
    <submittedName>
        <fullName evidence="1">Uncharacterized protein</fullName>
    </submittedName>
</protein>
<name>A0ABP0A793_PIPNA</name>
<accession>A0ABP0A793</accession>
<keyword evidence="2" id="KW-1185">Reference proteome</keyword>
<proteinExistence type="predicted"/>
<sequence>MSLQMHYPVEIVTTGQPSLTGFQYYFNFCEVGFIDPKCWTQFWEGMPDWRDPNNTGRLAYCGTFVFFRVNPIACLPPWTIKIIFIIDLAMTLNPCVFKTV</sequence>
<reference evidence="1" key="1">
    <citation type="submission" date="2023-12" db="EMBL/GenBank/DDBJ databases">
        <authorList>
            <person name="Brown T."/>
        </authorList>
    </citation>
    <scope>NUCLEOTIDE SEQUENCE</scope>
</reference>
<dbReference type="Proteomes" id="UP001314169">
    <property type="component" value="Chromosome 4"/>
</dbReference>